<evidence type="ECO:0000256" key="1">
    <source>
        <dbReference type="SAM" id="Phobius"/>
    </source>
</evidence>
<accession>A0A537JV38</accession>
<feature type="transmembrane region" description="Helical" evidence="1">
    <location>
        <begin position="85"/>
        <end position="105"/>
    </location>
</feature>
<gene>
    <name evidence="2" type="ORF">E6H00_16820</name>
</gene>
<dbReference type="Proteomes" id="UP000318509">
    <property type="component" value="Unassembled WGS sequence"/>
</dbReference>
<proteinExistence type="predicted"/>
<dbReference type="EMBL" id="VBAK01000168">
    <property type="protein sequence ID" value="TMI87046.1"/>
    <property type="molecule type" value="Genomic_DNA"/>
</dbReference>
<comment type="caution">
    <text evidence="2">The sequence shown here is derived from an EMBL/GenBank/DDBJ whole genome shotgun (WGS) entry which is preliminary data.</text>
</comment>
<keyword evidence="1" id="KW-1133">Transmembrane helix</keyword>
<keyword evidence="1" id="KW-0812">Transmembrane</keyword>
<organism evidence="2 3">
    <name type="scientific">Candidatus Segetimicrobium genomatis</name>
    <dbReference type="NCBI Taxonomy" id="2569760"/>
    <lineage>
        <taxon>Bacteria</taxon>
        <taxon>Bacillati</taxon>
        <taxon>Candidatus Sysuimicrobiota</taxon>
        <taxon>Candidatus Sysuimicrobiia</taxon>
        <taxon>Candidatus Sysuimicrobiales</taxon>
        <taxon>Candidatus Segetimicrobiaceae</taxon>
        <taxon>Candidatus Segetimicrobium</taxon>
    </lineage>
</organism>
<feature type="transmembrane region" description="Helical" evidence="1">
    <location>
        <begin position="53"/>
        <end position="76"/>
    </location>
</feature>
<keyword evidence="1" id="KW-0472">Membrane</keyword>
<name>A0A537JV38_9BACT</name>
<evidence type="ECO:0000313" key="2">
    <source>
        <dbReference type="EMBL" id="TMI87046.1"/>
    </source>
</evidence>
<dbReference type="InterPro" id="IPR007039">
    <property type="entry name" value="TrbC/VirB2"/>
</dbReference>
<reference evidence="2 3" key="1">
    <citation type="journal article" date="2019" name="Nat. Microbiol.">
        <title>Mediterranean grassland soil C-N compound turnover is dependent on rainfall and depth, and is mediated by genomically divergent microorganisms.</title>
        <authorList>
            <person name="Diamond S."/>
            <person name="Andeer P.F."/>
            <person name="Li Z."/>
            <person name="Crits-Christoph A."/>
            <person name="Burstein D."/>
            <person name="Anantharaman K."/>
            <person name="Lane K.R."/>
            <person name="Thomas B.C."/>
            <person name="Pan C."/>
            <person name="Northen T.R."/>
            <person name="Banfield J.F."/>
        </authorList>
    </citation>
    <scope>NUCLEOTIDE SEQUENCE [LARGE SCALE GENOMIC DNA]</scope>
    <source>
        <strain evidence="2">NP_3</strain>
    </source>
</reference>
<protein>
    <recommendedName>
        <fullName evidence="4">TrbC/VirB2 family protein</fullName>
    </recommendedName>
</protein>
<dbReference type="Pfam" id="PF04956">
    <property type="entry name" value="TrbC"/>
    <property type="match status" value="1"/>
</dbReference>
<evidence type="ECO:0000313" key="3">
    <source>
        <dbReference type="Proteomes" id="UP000318509"/>
    </source>
</evidence>
<evidence type="ECO:0008006" key="4">
    <source>
        <dbReference type="Google" id="ProtNLM"/>
    </source>
</evidence>
<sequence>MRVRACVMAGMGLTSALVWLTPVPGQAQGLPGGGPSGDLFAPLTNLFTMAAESLSGVFGLAYATAALLVAGALIVADHRNGVRSALWVIIGSVVLFFGGQIIRMIKG</sequence>
<dbReference type="AlphaFoldDB" id="A0A537JV38"/>